<gene>
    <name evidence="2" type="ORF">IAB31_06940</name>
</gene>
<evidence type="ECO:0000313" key="2">
    <source>
        <dbReference type="EMBL" id="HIR13642.1"/>
    </source>
</evidence>
<feature type="transmembrane region" description="Helical" evidence="1">
    <location>
        <begin position="146"/>
        <end position="166"/>
    </location>
</feature>
<keyword evidence="1" id="KW-0472">Membrane</keyword>
<sequence length="624" mass="69542">MISRISFSKLTWDETKKLTWLTALQFLAFFFLIPFRMLLVLAIRSSESSWREMQTPLETLAGQMGFGHIENTVFILAAGILCALVAFSYVHSQVRLDFYHSLALRRETLFAVKYLAGFLTFVIPYVICQILGLAAGVPYRAVSGTLALEVAVSTLQGLLFFLASYSGTLLAMMFAGKTITSVFGAAAFGFYIPWLTLTEMGFRNIFFPTDLMAQTGKLGGVIPIGYSSPWMICGSMNMKTGGSLKQGLTGYWPPLADLCQLLVLIVILTGISLLLYRIRRTEAAGNALAFSRTEGAVKILLAVPGALLAGLAGYSILMSDVWGVAFVAAAGILICMIMEFIYRWDIRQVLLHKGQMCLTVVISLCLFMGGRYDAAGYNTYLPAEEEVEAMAVCDPWADYSYELSPGNWVSSSEIQAQDMLDYLQTEDFEPIYRIAENGVENAGTGMVYGSIEEETVPVTVKYQLKNGQSAYRFYYADAAVYYENMNELWQKEDFREKYCPVLTMEPSQIQTLTCQWNSAGSWEVTAEKTDAPDTKQAAETDADAELSMDDEAAFVTVSQEKIPELLEAYGKDMSKMTFQELFSTYEEYTYVESGYLIVEREGGYSDYYPLNFGFTNTIEVLKSL</sequence>
<protein>
    <recommendedName>
        <fullName evidence="4">ABC transporter permease</fullName>
    </recommendedName>
</protein>
<feature type="transmembrane region" description="Helical" evidence="1">
    <location>
        <begin position="20"/>
        <end position="43"/>
    </location>
</feature>
<feature type="transmembrane region" description="Helical" evidence="1">
    <location>
        <begin position="354"/>
        <end position="372"/>
    </location>
</feature>
<accession>A0A9D1ADZ7</accession>
<keyword evidence="1" id="KW-0812">Transmembrane</keyword>
<organism evidence="2 3">
    <name type="scientific">Candidatus Choladousia intestinavium</name>
    <dbReference type="NCBI Taxonomy" id="2840727"/>
    <lineage>
        <taxon>Bacteria</taxon>
        <taxon>Bacillati</taxon>
        <taxon>Bacillota</taxon>
        <taxon>Clostridia</taxon>
        <taxon>Lachnospirales</taxon>
        <taxon>Lachnospiraceae</taxon>
        <taxon>Lachnospiraceae incertae sedis</taxon>
        <taxon>Candidatus Choladousia</taxon>
    </lineage>
</organism>
<feature type="transmembrane region" description="Helical" evidence="1">
    <location>
        <begin position="111"/>
        <end position="134"/>
    </location>
</feature>
<feature type="transmembrane region" description="Helical" evidence="1">
    <location>
        <begin position="323"/>
        <end position="342"/>
    </location>
</feature>
<proteinExistence type="predicted"/>
<comment type="caution">
    <text evidence="2">The sequence shown here is derived from an EMBL/GenBank/DDBJ whole genome shotgun (WGS) entry which is preliminary data.</text>
</comment>
<keyword evidence="1" id="KW-1133">Transmembrane helix</keyword>
<dbReference type="Proteomes" id="UP000886757">
    <property type="component" value="Unassembled WGS sequence"/>
</dbReference>
<reference evidence="2" key="2">
    <citation type="journal article" date="2021" name="PeerJ">
        <title>Extensive microbial diversity within the chicken gut microbiome revealed by metagenomics and culture.</title>
        <authorList>
            <person name="Gilroy R."/>
            <person name="Ravi A."/>
            <person name="Getino M."/>
            <person name="Pursley I."/>
            <person name="Horton D.L."/>
            <person name="Alikhan N.F."/>
            <person name="Baker D."/>
            <person name="Gharbi K."/>
            <person name="Hall N."/>
            <person name="Watson M."/>
            <person name="Adriaenssens E.M."/>
            <person name="Foster-Nyarko E."/>
            <person name="Jarju S."/>
            <person name="Secka A."/>
            <person name="Antonio M."/>
            <person name="Oren A."/>
            <person name="Chaudhuri R.R."/>
            <person name="La Ragione R."/>
            <person name="Hildebrand F."/>
            <person name="Pallen M.J."/>
        </authorList>
    </citation>
    <scope>NUCLEOTIDE SEQUENCE</scope>
    <source>
        <strain evidence="2">ChiSjej4B22-8148</strain>
    </source>
</reference>
<reference evidence="2" key="1">
    <citation type="submission" date="2020-10" db="EMBL/GenBank/DDBJ databases">
        <authorList>
            <person name="Gilroy R."/>
        </authorList>
    </citation>
    <scope>NUCLEOTIDE SEQUENCE</scope>
    <source>
        <strain evidence="2">ChiSjej4B22-8148</strain>
    </source>
</reference>
<dbReference type="AlphaFoldDB" id="A0A9D1ADZ7"/>
<name>A0A9D1ADZ7_9FIRM</name>
<evidence type="ECO:0008006" key="4">
    <source>
        <dbReference type="Google" id="ProtNLM"/>
    </source>
</evidence>
<evidence type="ECO:0000313" key="3">
    <source>
        <dbReference type="Proteomes" id="UP000886757"/>
    </source>
</evidence>
<feature type="transmembrane region" description="Helical" evidence="1">
    <location>
        <begin position="178"/>
        <end position="197"/>
    </location>
</feature>
<feature type="transmembrane region" description="Helical" evidence="1">
    <location>
        <begin position="299"/>
        <end position="317"/>
    </location>
</feature>
<dbReference type="EMBL" id="DVGK01000078">
    <property type="protein sequence ID" value="HIR13642.1"/>
    <property type="molecule type" value="Genomic_DNA"/>
</dbReference>
<feature type="transmembrane region" description="Helical" evidence="1">
    <location>
        <begin position="73"/>
        <end position="91"/>
    </location>
</feature>
<evidence type="ECO:0000256" key="1">
    <source>
        <dbReference type="SAM" id="Phobius"/>
    </source>
</evidence>
<feature type="transmembrane region" description="Helical" evidence="1">
    <location>
        <begin position="258"/>
        <end position="278"/>
    </location>
</feature>